<reference evidence="1" key="1">
    <citation type="submission" date="2021-01" db="EMBL/GenBank/DDBJ databases">
        <title>Complete genome sequence of Clostridiales bacterium R-7.</title>
        <authorList>
            <person name="Mahoney-Kurpe S.C."/>
            <person name="Palevich N."/>
            <person name="Koike S."/>
            <person name="Moon C.D."/>
            <person name="Attwood G.T."/>
        </authorList>
    </citation>
    <scope>NUCLEOTIDE SEQUENCE</scope>
    <source>
        <strain evidence="1">R-7</strain>
    </source>
</reference>
<name>A0AC61N7B6_9FIRM</name>
<dbReference type="EMBL" id="CP068393">
    <property type="protein sequence ID" value="QUC66476.1"/>
    <property type="molecule type" value="Genomic_DNA"/>
</dbReference>
<organism evidence="1 2">
    <name type="scientific">Aristaeella hokkaidonensis</name>
    <dbReference type="NCBI Taxonomy" id="3046382"/>
    <lineage>
        <taxon>Bacteria</taxon>
        <taxon>Bacillati</taxon>
        <taxon>Bacillota</taxon>
        <taxon>Clostridia</taxon>
        <taxon>Eubacteriales</taxon>
        <taxon>Aristaeellaceae</taxon>
        <taxon>Aristaeella</taxon>
    </lineage>
</organism>
<evidence type="ECO:0000313" key="1">
    <source>
        <dbReference type="EMBL" id="QUC66476.1"/>
    </source>
</evidence>
<keyword evidence="2" id="KW-1185">Reference proteome</keyword>
<sequence length="445" mass="51362">MFGFRQTRRPGIILMAVLLILTLLPLTILADTSVKIYSPYAPEITRWPERHPVENTNVQADPEVHDRDGYSYPWLTDLELVKFREFQTALKDGEIGYAGESIINPTTVTDDDVAVFTLDSNDFCGESYYVFLPDSSSVTDTQMVALAAAFEELGIDFDPDSLNDRNCCRHCNVLETRILTDEENSRMETIKDRIRRGQLTKEDVPEDTQVLTVEKRTMRGWGLDRKTFLFYPYRRMTDDELALFALADEEAWDVDPDELKTAALKDAGELINLPRSVHEYEPCISRELMQIKGDTYLPRSNAVYKYTSQFYFEGYDGFYDRIHCNMDIVQMQEIGSTAETAGIHLWYGYYSTFSDSDYPESHEAEWLAAAQNWAGQVLRLPADVLQDGWTVSYKIEDYGSNLVQLKLVTEEYEICVWVYQNSAKISDCLIFNRNWYDDSLKLLYL</sequence>
<proteinExistence type="predicted"/>
<gene>
    <name evidence="1" type="ORF">JYE49_11475</name>
</gene>
<accession>A0AC61N7B6</accession>
<protein>
    <submittedName>
        <fullName evidence="1">Uncharacterized protein</fullName>
    </submittedName>
</protein>
<dbReference type="Proteomes" id="UP000682782">
    <property type="component" value="Chromosome"/>
</dbReference>
<evidence type="ECO:0000313" key="2">
    <source>
        <dbReference type="Proteomes" id="UP000682782"/>
    </source>
</evidence>